<feature type="domain" description="FAD/NAD(P)-binding" evidence="3">
    <location>
        <begin position="8"/>
        <end position="180"/>
    </location>
</feature>
<proteinExistence type="inferred from homology"/>
<keyword evidence="1" id="KW-0560">Oxidoreductase</keyword>
<reference evidence="4 5" key="1">
    <citation type="submission" date="2017-06" db="EMBL/GenBank/DDBJ databases">
        <title>Genome sequencing of cyanobaciteial culture collection at National Institute for Environmental Studies (NIES).</title>
        <authorList>
            <person name="Hirose Y."/>
            <person name="Shimura Y."/>
            <person name="Fujisawa T."/>
            <person name="Nakamura Y."/>
            <person name="Kawachi M."/>
        </authorList>
    </citation>
    <scope>NUCLEOTIDE SEQUENCE [LARGE SCALE GENOMIC DNA]</scope>
    <source>
        <strain evidence="4 5">NIES-267</strain>
    </source>
</reference>
<protein>
    <submittedName>
        <fullName evidence="4">Putative halogenase</fullName>
    </submittedName>
</protein>
<evidence type="ECO:0000256" key="1">
    <source>
        <dbReference type="ARBA" id="ARBA00023002"/>
    </source>
</evidence>
<dbReference type="InterPro" id="IPR050816">
    <property type="entry name" value="Flavin-dep_Halogenase_NPB"/>
</dbReference>
<dbReference type="PANTHER" id="PTHR43747">
    <property type="entry name" value="FAD-BINDING PROTEIN"/>
    <property type="match status" value="1"/>
</dbReference>
<dbReference type="InterPro" id="IPR036188">
    <property type="entry name" value="FAD/NAD-bd_sf"/>
</dbReference>
<dbReference type="Gene3D" id="3.50.50.60">
    <property type="entry name" value="FAD/NAD(P)-binding domain"/>
    <property type="match status" value="1"/>
</dbReference>
<evidence type="ECO:0000313" key="4">
    <source>
        <dbReference type="EMBL" id="BAY84405.1"/>
    </source>
</evidence>
<sequence>MNCEGSKFDVIILGSGIAGSTLATILAKHQARVLMIDKSSHPRFAIGEATTSYTGTLLSILAHQYSIPEFEHLSTFHKVCENIPASTCGYKRNFGFLYHDQDKEQSQKQRIQWGTGHDNHLYRQDIDEYMAKVAINYGAKLLSQTNIVDIDINSKEVTVKTENGEELNASYLVDASGYNSPLAKKLDLREKTTHLKTHSRSIFTHMTGVRNTDDCIKSDGKQENVVPWYQGTMHHVFDGGWMWVIPFNNHEKSTNPVCSVGLNLDYRRYPKTDISPEEEFQNFLSKYPSMALQFESAKPVRSWISTNRLQYSSHSCVGERYYVLPHAAGFTDAIFSSGLIMTFTTISSLAASILQAIARQDFSKQQFIPLANLQEKLLDYNDNIANCFYISSQNFNLLDAVLRIWLLQHLMITLKLKLSYVLGFVVEDFKGYKQKNLEKFTKTDFIKNLDAEIEEWGNNYVRKAFAEVEKVEQGLISPDDAASNIRSIINSTSWLFKLSGLGNPSKRFIDILSSGKIALTFLTYIHWSKIFVKQKLRPFEFKYKDYFNALRLGIDI</sequence>
<dbReference type="GO" id="GO:0016491">
    <property type="term" value="F:oxidoreductase activity"/>
    <property type="evidence" value="ECO:0007669"/>
    <property type="project" value="UniProtKB-KW"/>
</dbReference>
<organism evidence="4 5">
    <name type="scientific">Calothrix parasitica NIES-267</name>
    <dbReference type="NCBI Taxonomy" id="1973488"/>
    <lineage>
        <taxon>Bacteria</taxon>
        <taxon>Bacillati</taxon>
        <taxon>Cyanobacteriota</taxon>
        <taxon>Cyanophyceae</taxon>
        <taxon>Nostocales</taxon>
        <taxon>Calotrichaceae</taxon>
        <taxon>Calothrix</taxon>
    </lineage>
</organism>
<dbReference type="AlphaFoldDB" id="A0A1Z4LT28"/>
<dbReference type="EMBL" id="AP018227">
    <property type="protein sequence ID" value="BAY84405.1"/>
    <property type="molecule type" value="Genomic_DNA"/>
</dbReference>
<dbReference type="PANTHER" id="PTHR43747:SF5">
    <property type="entry name" value="FAD-BINDING DOMAIN-CONTAINING PROTEIN"/>
    <property type="match status" value="1"/>
</dbReference>
<comment type="similarity">
    <text evidence="2">Belongs to the flavin-dependent halogenase family. Bacterial tryptophan halogenase subfamily.</text>
</comment>
<dbReference type="Pfam" id="PF07992">
    <property type="entry name" value="Pyr_redox_2"/>
    <property type="match status" value="1"/>
</dbReference>
<dbReference type="OrthoDB" id="9806565at2"/>
<dbReference type="SUPFAM" id="SSF51905">
    <property type="entry name" value="FAD/NAD(P)-binding domain"/>
    <property type="match status" value="1"/>
</dbReference>
<gene>
    <name evidence="4" type="ORF">NIES267_39010</name>
</gene>
<evidence type="ECO:0000256" key="2">
    <source>
        <dbReference type="ARBA" id="ARBA00038396"/>
    </source>
</evidence>
<keyword evidence="5" id="KW-1185">Reference proteome</keyword>
<dbReference type="PRINTS" id="PR00420">
    <property type="entry name" value="RNGMNOXGNASE"/>
</dbReference>
<dbReference type="InterPro" id="IPR023753">
    <property type="entry name" value="FAD/NAD-binding_dom"/>
</dbReference>
<name>A0A1Z4LT28_9CYAN</name>
<dbReference type="Proteomes" id="UP000218418">
    <property type="component" value="Chromosome"/>
</dbReference>
<evidence type="ECO:0000259" key="3">
    <source>
        <dbReference type="Pfam" id="PF07992"/>
    </source>
</evidence>
<evidence type="ECO:0000313" key="5">
    <source>
        <dbReference type="Proteomes" id="UP000218418"/>
    </source>
</evidence>
<accession>A0A1Z4LT28</accession>